<feature type="transmembrane region" description="Helical" evidence="7">
    <location>
        <begin position="305"/>
        <end position="323"/>
    </location>
</feature>
<evidence type="ECO:0000256" key="5">
    <source>
        <dbReference type="ARBA" id="ARBA00022989"/>
    </source>
</evidence>
<dbReference type="STRING" id="1515612.SKP52_09985"/>
<dbReference type="EMBL" id="CP009122">
    <property type="protein sequence ID" value="AJA08904.1"/>
    <property type="molecule type" value="Genomic_DNA"/>
</dbReference>
<dbReference type="InterPro" id="IPR036259">
    <property type="entry name" value="MFS_trans_sf"/>
</dbReference>
<dbReference type="AlphaFoldDB" id="A0A0A7PG02"/>
<dbReference type="PANTHER" id="PTHR43045:SF2">
    <property type="entry name" value="INNER MEMBRANE METABOLITE TRANSPORT PROTEIN YHJE"/>
    <property type="match status" value="1"/>
</dbReference>
<dbReference type="Pfam" id="PF00083">
    <property type="entry name" value="Sugar_tr"/>
    <property type="match status" value="1"/>
</dbReference>
<organism evidence="9 10">
    <name type="scientific">Sphingopyxis fribergensis</name>
    <dbReference type="NCBI Taxonomy" id="1515612"/>
    <lineage>
        <taxon>Bacteria</taxon>
        <taxon>Pseudomonadati</taxon>
        <taxon>Pseudomonadota</taxon>
        <taxon>Alphaproteobacteria</taxon>
        <taxon>Sphingomonadales</taxon>
        <taxon>Sphingomonadaceae</taxon>
        <taxon>Sphingopyxis</taxon>
    </lineage>
</organism>
<feature type="transmembrane region" description="Helical" evidence="7">
    <location>
        <begin position="12"/>
        <end position="31"/>
    </location>
</feature>
<keyword evidence="4 7" id="KW-0812">Transmembrane</keyword>
<evidence type="ECO:0000313" key="9">
    <source>
        <dbReference type="EMBL" id="AJA08904.1"/>
    </source>
</evidence>
<proteinExistence type="predicted"/>
<keyword evidence="5 7" id="KW-1133">Transmembrane helix</keyword>
<keyword evidence="10" id="KW-1185">Reference proteome</keyword>
<feature type="transmembrane region" description="Helical" evidence="7">
    <location>
        <begin position="236"/>
        <end position="256"/>
    </location>
</feature>
<evidence type="ECO:0000259" key="8">
    <source>
        <dbReference type="PROSITE" id="PS50850"/>
    </source>
</evidence>
<evidence type="ECO:0000256" key="1">
    <source>
        <dbReference type="ARBA" id="ARBA00004651"/>
    </source>
</evidence>
<protein>
    <submittedName>
        <fullName evidence="9">General substrate transporter</fullName>
    </submittedName>
</protein>
<feature type="transmembrane region" description="Helical" evidence="7">
    <location>
        <begin position="398"/>
        <end position="416"/>
    </location>
</feature>
<feature type="transmembrane region" description="Helical" evidence="7">
    <location>
        <begin position="276"/>
        <end position="296"/>
    </location>
</feature>
<dbReference type="KEGG" id="sphk:SKP52_09985"/>
<gene>
    <name evidence="9" type="ORF">SKP52_09985</name>
</gene>
<feature type="transmembrane region" description="Helical" evidence="7">
    <location>
        <begin position="86"/>
        <end position="107"/>
    </location>
</feature>
<feature type="transmembrane region" description="Helical" evidence="7">
    <location>
        <begin position="185"/>
        <end position="204"/>
    </location>
</feature>
<name>A0A0A7PG02_9SPHN</name>
<accession>A0A0A7PG02</accession>
<dbReference type="PROSITE" id="PS50850">
    <property type="entry name" value="MFS"/>
    <property type="match status" value="1"/>
</dbReference>
<dbReference type="Proteomes" id="UP000030907">
    <property type="component" value="Chromosome"/>
</dbReference>
<dbReference type="PANTHER" id="PTHR43045">
    <property type="entry name" value="SHIKIMATE TRANSPORTER"/>
    <property type="match status" value="1"/>
</dbReference>
<feature type="transmembrane region" description="Helical" evidence="7">
    <location>
        <begin position="113"/>
        <end position="140"/>
    </location>
</feature>
<dbReference type="HOGENOM" id="CLU_001265_39_5_5"/>
<evidence type="ECO:0000256" key="7">
    <source>
        <dbReference type="SAM" id="Phobius"/>
    </source>
</evidence>
<comment type="subcellular location">
    <subcellularLocation>
        <location evidence="1">Cell membrane</location>
        <topology evidence="1">Multi-pass membrane protein</topology>
    </subcellularLocation>
</comment>
<feature type="transmembrane region" description="Helical" evidence="7">
    <location>
        <begin position="362"/>
        <end position="386"/>
    </location>
</feature>
<evidence type="ECO:0000256" key="4">
    <source>
        <dbReference type="ARBA" id="ARBA00022692"/>
    </source>
</evidence>
<feature type="transmembrane region" description="Helical" evidence="7">
    <location>
        <begin position="51"/>
        <end position="74"/>
    </location>
</feature>
<dbReference type="InterPro" id="IPR005828">
    <property type="entry name" value="MFS_sugar_transport-like"/>
</dbReference>
<keyword evidence="2" id="KW-0813">Transport</keyword>
<feature type="domain" description="Major facilitator superfamily (MFS) profile" evidence="8">
    <location>
        <begin position="12"/>
        <end position="421"/>
    </location>
</feature>
<sequence>MDLAPYRAHRRILTASLVGTAVEFYDFYIYGTAAALVFGPLFFPESSASAQLMYSFMTFGLAFFARPVGAIVFGHYGDRIGRKSTLVASLMMMGASTLLIAFLPTYAMVGWVAPLLLCILRFGQGFGLGGEWGGAALLAVENAPLGWKSRFGMFPQLGAPVGFIAANGLFLLLGLGLSESDFAAWGWRIPFLLSAVLVGLGLWVRLKIGETPDFAAAREKEALAPVPLGELFRHHLVATLAGTFAVVACFAIFYLATSFALAHGTTTLGYPKEQFLLIQLGAILFMAIGIIFAGYWSDASSAQRVLSWGCGATVLVGFLFGPALASGSWLVIFLGLATALFVMGLVYGPLGSWLTGLFPVRVRYTGASVAFNAGGILGGAMAPIVAQALAERGGTEMVGFYLALAGIVSWLGLLMVQKDAARRA</sequence>
<keyword evidence="6 7" id="KW-0472">Membrane</keyword>
<evidence type="ECO:0000256" key="2">
    <source>
        <dbReference type="ARBA" id="ARBA00022448"/>
    </source>
</evidence>
<dbReference type="InterPro" id="IPR020846">
    <property type="entry name" value="MFS_dom"/>
</dbReference>
<keyword evidence="3" id="KW-1003">Cell membrane</keyword>
<feature type="transmembrane region" description="Helical" evidence="7">
    <location>
        <begin position="329"/>
        <end position="350"/>
    </location>
</feature>
<reference evidence="9 10" key="1">
    <citation type="journal article" date="2015" name="Int. J. Syst. Evol. Microbiol.">
        <title>Description of Sphingopyxis fribergensis sp. nov. - a soil bacterium with the ability to degrade styrene and phenylacetic acid.</title>
        <authorList>
            <person name="Oelschlagel M."/>
            <person name="Ruckert C."/>
            <person name="Kalinowski J."/>
            <person name="Schmidt G."/>
            <person name="Schlomann M."/>
            <person name="Tischler D."/>
        </authorList>
    </citation>
    <scope>NUCLEOTIDE SEQUENCE [LARGE SCALE GENOMIC DNA]</scope>
    <source>
        <strain evidence="9 10">Kp5.2</strain>
    </source>
</reference>
<dbReference type="CDD" id="cd17369">
    <property type="entry name" value="MFS_ShiA_like"/>
    <property type="match status" value="1"/>
</dbReference>
<dbReference type="SUPFAM" id="SSF103473">
    <property type="entry name" value="MFS general substrate transporter"/>
    <property type="match status" value="1"/>
</dbReference>
<dbReference type="Gene3D" id="1.20.1250.20">
    <property type="entry name" value="MFS general substrate transporter like domains"/>
    <property type="match status" value="2"/>
</dbReference>
<evidence type="ECO:0000256" key="3">
    <source>
        <dbReference type="ARBA" id="ARBA00022475"/>
    </source>
</evidence>
<dbReference type="GO" id="GO:0005886">
    <property type="term" value="C:plasma membrane"/>
    <property type="evidence" value="ECO:0007669"/>
    <property type="project" value="UniProtKB-SubCell"/>
</dbReference>
<dbReference type="GO" id="GO:0022857">
    <property type="term" value="F:transmembrane transporter activity"/>
    <property type="evidence" value="ECO:0007669"/>
    <property type="project" value="InterPro"/>
</dbReference>
<evidence type="ECO:0000313" key="10">
    <source>
        <dbReference type="Proteomes" id="UP000030907"/>
    </source>
</evidence>
<dbReference type="FunFam" id="1.20.1250.20:FF:000001">
    <property type="entry name" value="Dicarboxylate MFS transporter"/>
    <property type="match status" value="1"/>
</dbReference>
<evidence type="ECO:0000256" key="6">
    <source>
        <dbReference type="ARBA" id="ARBA00023136"/>
    </source>
</evidence>
<feature type="transmembrane region" description="Helical" evidence="7">
    <location>
        <begin position="152"/>
        <end position="173"/>
    </location>
</feature>